<evidence type="ECO:0000256" key="9">
    <source>
        <dbReference type="ARBA" id="ARBA00022490"/>
    </source>
</evidence>
<protein>
    <recommendedName>
        <fullName evidence="8">Adenine phosphoribosyltransferase</fullName>
        <ecNumber evidence="7">2.4.2.7</ecNumber>
    </recommendedName>
</protein>
<organism evidence="14 15">
    <name type="scientific">Mesorhabditis spiculigera</name>
    <dbReference type="NCBI Taxonomy" id="96644"/>
    <lineage>
        <taxon>Eukaryota</taxon>
        <taxon>Metazoa</taxon>
        <taxon>Ecdysozoa</taxon>
        <taxon>Nematoda</taxon>
        <taxon>Chromadorea</taxon>
        <taxon>Rhabditida</taxon>
        <taxon>Rhabditina</taxon>
        <taxon>Rhabditomorpha</taxon>
        <taxon>Rhabditoidea</taxon>
        <taxon>Rhabditidae</taxon>
        <taxon>Mesorhabditinae</taxon>
        <taxon>Mesorhabditis</taxon>
    </lineage>
</organism>
<dbReference type="FunFam" id="3.40.50.2020:FF:000004">
    <property type="entry name" value="Adenine phosphoribosyltransferase"/>
    <property type="match status" value="1"/>
</dbReference>
<evidence type="ECO:0000256" key="4">
    <source>
        <dbReference type="ARBA" id="ARBA00004659"/>
    </source>
</evidence>
<dbReference type="GO" id="GO:0006166">
    <property type="term" value="P:purine ribonucleoside salvage"/>
    <property type="evidence" value="ECO:0007669"/>
    <property type="project" value="UniProtKB-KW"/>
</dbReference>
<keyword evidence="10" id="KW-0328">Glycosyltransferase</keyword>
<dbReference type="Proteomes" id="UP001177023">
    <property type="component" value="Unassembled WGS sequence"/>
</dbReference>
<evidence type="ECO:0000256" key="6">
    <source>
        <dbReference type="ARBA" id="ARBA00011738"/>
    </source>
</evidence>
<feature type="non-terminal residue" evidence="14">
    <location>
        <position position="1"/>
    </location>
</feature>
<dbReference type="GO" id="GO:0006168">
    <property type="term" value="P:adenine salvage"/>
    <property type="evidence" value="ECO:0007669"/>
    <property type="project" value="InterPro"/>
</dbReference>
<keyword evidence="9" id="KW-0963">Cytoplasm</keyword>
<dbReference type="GO" id="GO:0016208">
    <property type="term" value="F:AMP binding"/>
    <property type="evidence" value="ECO:0007669"/>
    <property type="project" value="TreeGrafter"/>
</dbReference>
<evidence type="ECO:0000313" key="15">
    <source>
        <dbReference type="Proteomes" id="UP001177023"/>
    </source>
</evidence>
<feature type="domain" description="Phosphoribosyltransferase" evidence="13">
    <location>
        <begin position="46"/>
        <end position="146"/>
    </location>
</feature>
<comment type="function">
    <text evidence="2">Catalyzes a salvage reaction resulting in the formation of AMP, that is energically less costly than de novo synthesis.</text>
</comment>
<dbReference type="PANTHER" id="PTHR32315:SF3">
    <property type="entry name" value="ADENINE PHOSPHORIBOSYLTRANSFERASE"/>
    <property type="match status" value="1"/>
</dbReference>
<dbReference type="SUPFAM" id="SSF53271">
    <property type="entry name" value="PRTase-like"/>
    <property type="match status" value="1"/>
</dbReference>
<dbReference type="GO" id="GO:0002055">
    <property type="term" value="F:adenine binding"/>
    <property type="evidence" value="ECO:0007669"/>
    <property type="project" value="TreeGrafter"/>
</dbReference>
<proteinExistence type="inferred from homology"/>
<dbReference type="NCBIfam" id="NF002636">
    <property type="entry name" value="PRK02304.1-5"/>
    <property type="match status" value="1"/>
</dbReference>
<evidence type="ECO:0000256" key="7">
    <source>
        <dbReference type="ARBA" id="ARBA00011893"/>
    </source>
</evidence>
<comment type="caution">
    <text evidence="14">The sequence shown here is derived from an EMBL/GenBank/DDBJ whole genome shotgun (WGS) entry which is preliminary data.</text>
</comment>
<dbReference type="GO" id="GO:0003999">
    <property type="term" value="F:adenine phosphoribosyltransferase activity"/>
    <property type="evidence" value="ECO:0007669"/>
    <property type="project" value="UniProtKB-EC"/>
</dbReference>
<dbReference type="EC" id="2.4.2.7" evidence="7"/>
<evidence type="ECO:0000256" key="10">
    <source>
        <dbReference type="ARBA" id="ARBA00022676"/>
    </source>
</evidence>
<accession>A0AA36D277</accession>
<dbReference type="InterPro" id="IPR029057">
    <property type="entry name" value="PRTase-like"/>
</dbReference>
<evidence type="ECO:0000256" key="12">
    <source>
        <dbReference type="ARBA" id="ARBA00022726"/>
    </source>
</evidence>
<keyword evidence="11" id="KW-0808">Transferase</keyword>
<keyword evidence="15" id="KW-1185">Reference proteome</keyword>
<evidence type="ECO:0000256" key="3">
    <source>
        <dbReference type="ARBA" id="ARBA00004496"/>
    </source>
</evidence>
<dbReference type="EMBL" id="CATQJA010002656">
    <property type="protein sequence ID" value="CAJ0579336.1"/>
    <property type="molecule type" value="Genomic_DNA"/>
</dbReference>
<evidence type="ECO:0000256" key="1">
    <source>
        <dbReference type="ARBA" id="ARBA00000868"/>
    </source>
</evidence>
<dbReference type="CDD" id="cd06223">
    <property type="entry name" value="PRTases_typeI"/>
    <property type="match status" value="1"/>
</dbReference>
<keyword evidence="12" id="KW-0660">Purine salvage</keyword>
<evidence type="ECO:0000259" key="13">
    <source>
        <dbReference type="Pfam" id="PF00156"/>
    </source>
</evidence>
<evidence type="ECO:0000256" key="5">
    <source>
        <dbReference type="ARBA" id="ARBA00008391"/>
    </source>
</evidence>
<evidence type="ECO:0000256" key="11">
    <source>
        <dbReference type="ARBA" id="ARBA00022679"/>
    </source>
</evidence>
<name>A0AA36D277_9BILA</name>
<gene>
    <name evidence="14" type="ORF">MSPICULIGERA_LOCUS17557</name>
</gene>
<comment type="catalytic activity">
    <reaction evidence="1">
        <text>AMP + diphosphate = 5-phospho-alpha-D-ribose 1-diphosphate + adenine</text>
        <dbReference type="Rhea" id="RHEA:16609"/>
        <dbReference type="ChEBI" id="CHEBI:16708"/>
        <dbReference type="ChEBI" id="CHEBI:33019"/>
        <dbReference type="ChEBI" id="CHEBI:58017"/>
        <dbReference type="ChEBI" id="CHEBI:456215"/>
        <dbReference type="EC" id="2.4.2.7"/>
    </reaction>
</comment>
<evidence type="ECO:0000313" key="14">
    <source>
        <dbReference type="EMBL" id="CAJ0579336.1"/>
    </source>
</evidence>
<evidence type="ECO:0000256" key="2">
    <source>
        <dbReference type="ARBA" id="ARBA00003968"/>
    </source>
</evidence>
<comment type="subunit">
    <text evidence="6">Homodimer.</text>
</comment>
<reference evidence="14" key="1">
    <citation type="submission" date="2023-06" db="EMBL/GenBank/DDBJ databases">
        <authorList>
            <person name="Delattre M."/>
        </authorList>
    </citation>
    <scope>NUCLEOTIDE SEQUENCE</scope>
    <source>
        <strain evidence="14">AF72</strain>
    </source>
</reference>
<dbReference type="Pfam" id="PF00156">
    <property type="entry name" value="Pribosyltran"/>
    <property type="match status" value="1"/>
</dbReference>
<evidence type="ECO:0000256" key="8">
    <source>
        <dbReference type="ARBA" id="ARBA00017366"/>
    </source>
</evidence>
<dbReference type="AlphaFoldDB" id="A0AA36D277"/>
<comment type="pathway">
    <text evidence="4">Purine metabolism; AMP biosynthesis via salvage pathway; AMP from adenine: step 1/1.</text>
</comment>
<dbReference type="InterPro" id="IPR000836">
    <property type="entry name" value="PRTase_dom"/>
</dbReference>
<dbReference type="InterPro" id="IPR005764">
    <property type="entry name" value="Ade_phspho_trans"/>
</dbReference>
<sequence length="171" mass="18413">MVRTLEELKPDVNSHIRAISDFPKPGINFRDVMPLMAQPSLMGELCAAIAEHYRKLGGVDLIAGLEARGFLFGPQVAILLNVPFVPIRKKGKLPGEDIVEVQKGVVREGQRVAIVDDLLATGGTMKAAIELMRSTGATVVEAFVLIELTPLNGRAVISDVPVNALLSYNEA</sequence>
<dbReference type="Gene3D" id="3.40.50.2020">
    <property type="match status" value="1"/>
</dbReference>
<dbReference type="PANTHER" id="PTHR32315">
    <property type="entry name" value="ADENINE PHOSPHORIBOSYLTRANSFERASE"/>
    <property type="match status" value="1"/>
</dbReference>
<comment type="similarity">
    <text evidence="5">Belongs to the purine/pyrimidine phosphoribosyltransferase family.</text>
</comment>
<dbReference type="GO" id="GO:0044209">
    <property type="term" value="P:AMP salvage"/>
    <property type="evidence" value="ECO:0007669"/>
    <property type="project" value="TreeGrafter"/>
</dbReference>
<dbReference type="GO" id="GO:0005737">
    <property type="term" value="C:cytoplasm"/>
    <property type="evidence" value="ECO:0007669"/>
    <property type="project" value="UniProtKB-SubCell"/>
</dbReference>
<dbReference type="HAMAP" id="MF_00004">
    <property type="entry name" value="Aden_phosphoribosyltr"/>
    <property type="match status" value="1"/>
</dbReference>
<dbReference type="InterPro" id="IPR050054">
    <property type="entry name" value="UPRTase/APRTase"/>
</dbReference>
<comment type="subcellular location">
    <subcellularLocation>
        <location evidence="3">Cytoplasm</location>
    </subcellularLocation>
</comment>